<protein>
    <recommendedName>
        <fullName evidence="4">Chromosome partition protein Smc</fullName>
    </recommendedName>
</protein>
<evidence type="ECO:0000256" key="1">
    <source>
        <dbReference type="SAM" id="Coils"/>
    </source>
</evidence>
<keyword evidence="3" id="KW-1185">Reference proteome</keyword>
<sequence>MIVLGGFALLYFLVFDESMQGGKPLISSVIREQESIITSRKGEIESFRKKEEDAGTRADIAREVKTAERKVENEGSIKTELAQKIEATKAELVAIDEKWEAYKDQYRAQVWPEAQGKELKEFKTVSGRVYEDVKVLGVDHTGMRLMAHSGPVTVPAEELPDDLRDLYQLSDEKKKAILLAASQGTAVHEDNVEVAKLQQRIGELNTAIREKSDARKGAEDRLKMAVDAGPRFQIEISNQEGKINAERRKAVSRAPQMEQQLKQMRKKAEDTRNSIPKLQADIRKFDEDIAKLNAEVKTATQDIQKVRDAAKEKAAPANP</sequence>
<reference evidence="2 3" key="1">
    <citation type="submission" date="2022-10" db="EMBL/GenBank/DDBJ databases">
        <title>Luteolibacter flavescens strain MCCC 1K03193, whole genome shotgun sequencing project.</title>
        <authorList>
            <person name="Zhao G."/>
            <person name="Shen L."/>
        </authorList>
    </citation>
    <scope>NUCLEOTIDE SEQUENCE [LARGE SCALE GENOMIC DNA]</scope>
    <source>
        <strain evidence="2 3">MCCC 1K03193</strain>
    </source>
</reference>
<keyword evidence="1" id="KW-0175">Coiled coil</keyword>
<comment type="caution">
    <text evidence="2">The sequence shown here is derived from an EMBL/GenBank/DDBJ whole genome shotgun (WGS) entry which is preliminary data.</text>
</comment>
<dbReference type="RefSeq" id="WP_264500277.1">
    <property type="nucleotide sequence ID" value="NZ_JAPDDS010000003.1"/>
</dbReference>
<organism evidence="2 3">
    <name type="scientific">Luteolibacter flavescens</name>
    <dbReference type="NCBI Taxonomy" id="1859460"/>
    <lineage>
        <taxon>Bacteria</taxon>
        <taxon>Pseudomonadati</taxon>
        <taxon>Verrucomicrobiota</taxon>
        <taxon>Verrucomicrobiia</taxon>
        <taxon>Verrucomicrobiales</taxon>
        <taxon>Verrucomicrobiaceae</taxon>
        <taxon>Luteolibacter</taxon>
    </lineage>
</organism>
<proteinExistence type="predicted"/>
<accession>A0ABT3FLI5</accession>
<feature type="coiled-coil region" evidence="1">
    <location>
        <begin position="247"/>
        <end position="309"/>
    </location>
</feature>
<dbReference type="Proteomes" id="UP001207930">
    <property type="component" value="Unassembled WGS sequence"/>
</dbReference>
<evidence type="ECO:0008006" key="4">
    <source>
        <dbReference type="Google" id="ProtNLM"/>
    </source>
</evidence>
<evidence type="ECO:0000313" key="3">
    <source>
        <dbReference type="Proteomes" id="UP001207930"/>
    </source>
</evidence>
<gene>
    <name evidence="2" type="ORF">OKA04_06210</name>
</gene>
<dbReference type="EMBL" id="JAPDDS010000003">
    <property type="protein sequence ID" value="MCW1884317.1"/>
    <property type="molecule type" value="Genomic_DNA"/>
</dbReference>
<name>A0ABT3FLI5_9BACT</name>
<evidence type="ECO:0000313" key="2">
    <source>
        <dbReference type="EMBL" id="MCW1884317.1"/>
    </source>
</evidence>